<keyword evidence="3" id="KW-1185">Reference proteome</keyword>
<protein>
    <submittedName>
        <fullName evidence="2">Uncharacterized protein</fullName>
    </submittedName>
</protein>
<dbReference type="OrthoDB" id="10263155at2759"/>
<dbReference type="Gene3D" id="1.10.238.10">
    <property type="entry name" value="EF-hand"/>
    <property type="match status" value="1"/>
</dbReference>
<accession>A0A2G8LLK3</accession>
<gene>
    <name evidence="2" type="ORF">BSL78_01916</name>
</gene>
<dbReference type="PROSITE" id="PS00018">
    <property type="entry name" value="EF_HAND_1"/>
    <property type="match status" value="1"/>
</dbReference>
<comment type="caution">
    <text evidence="2">The sequence shown here is derived from an EMBL/GenBank/DDBJ whole genome shotgun (WGS) entry which is preliminary data.</text>
</comment>
<proteinExistence type="predicted"/>
<dbReference type="InterPro" id="IPR011992">
    <property type="entry name" value="EF-hand-dom_pair"/>
</dbReference>
<name>A0A2G8LLK3_STIJA</name>
<evidence type="ECO:0000256" key="1">
    <source>
        <dbReference type="ARBA" id="ARBA00022837"/>
    </source>
</evidence>
<organism evidence="2 3">
    <name type="scientific">Stichopus japonicus</name>
    <name type="common">Sea cucumber</name>
    <dbReference type="NCBI Taxonomy" id="307972"/>
    <lineage>
        <taxon>Eukaryota</taxon>
        <taxon>Metazoa</taxon>
        <taxon>Echinodermata</taxon>
        <taxon>Eleutherozoa</taxon>
        <taxon>Echinozoa</taxon>
        <taxon>Holothuroidea</taxon>
        <taxon>Aspidochirotacea</taxon>
        <taxon>Aspidochirotida</taxon>
        <taxon>Stichopodidae</taxon>
        <taxon>Apostichopus</taxon>
    </lineage>
</organism>
<sequence length="135" mass="15618">MDPSCRNKRLNSRFASVDAQLIKQEPDKDGIVPLSDCFTSLRSLFDHLEGMTPEEDFLRFDINEDGFIDACEWTMVQFNNNSVREFVRLLDQADLDDNELLSMDEFIAIESSRLSKESPPSIASRKPSKYRHFVH</sequence>
<reference evidence="2 3" key="1">
    <citation type="journal article" date="2017" name="PLoS Biol.">
        <title>The sea cucumber genome provides insights into morphological evolution and visceral regeneration.</title>
        <authorList>
            <person name="Zhang X."/>
            <person name="Sun L."/>
            <person name="Yuan J."/>
            <person name="Sun Y."/>
            <person name="Gao Y."/>
            <person name="Zhang L."/>
            <person name="Li S."/>
            <person name="Dai H."/>
            <person name="Hamel J.F."/>
            <person name="Liu C."/>
            <person name="Yu Y."/>
            <person name="Liu S."/>
            <person name="Lin W."/>
            <person name="Guo K."/>
            <person name="Jin S."/>
            <person name="Xu P."/>
            <person name="Storey K.B."/>
            <person name="Huan P."/>
            <person name="Zhang T."/>
            <person name="Zhou Y."/>
            <person name="Zhang J."/>
            <person name="Lin C."/>
            <person name="Li X."/>
            <person name="Xing L."/>
            <person name="Huo D."/>
            <person name="Sun M."/>
            <person name="Wang L."/>
            <person name="Mercier A."/>
            <person name="Li F."/>
            <person name="Yang H."/>
            <person name="Xiang J."/>
        </authorList>
    </citation>
    <scope>NUCLEOTIDE SEQUENCE [LARGE SCALE GENOMIC DNA]</scope>
    <source>
        <strain evidence="2">Shaxun</strain>
        <tissue evidence="2">Muscle</tissue>
    </source>
</reference>
<dbReference type="AlphaFoldDB" id="A0A2G8LLK3"/>
<keyword evidence="1" id="KW-0106">Calcium</keyword>
<dbReference type="InterPro" id="IPR018247">
    <property type="entry name" value="EF_Hand_1_Ca_BS"/>
</dbReference>
<evidence type="ECO:0000313" key="3">
    <source>
        <dbReference type="Proteomes" id="UP000230750"/>
    </source>
</evidence>
<dbReference type="SUPFAM" id="SSF47473">
    <property type="entry name" value="EF-hand"/>
    <property type="match status" value="1"/>
</dbReference>
<dbReference type="EMBL" id="MRZV01000040">
    <property type="protein sequence ID" value="PIK61092.1"/>
    <property type="molecule type" value="Genomic_DNA"/>
</dbReference>
<dbReference type="Proteomes" id="UP000230750">
    <property type="component" value="Unassembled WGS sequence"/>
</dbReference>
<evidence type="ECO:0000313" key="2">
    <source>
        <dbReference type="EMBL" id="PIK61092.1"/>
    </source>
</evidence>